<feature type="domain" description="CAF17 C-terminal" evidence="4">
    <location>
        <begin position="194"/>
        <end position="263"/>
    </location>
</feature>
<dbReference type="NCBIfam" id="TIGR03317">
    <property type="entry name" value="ygfZ_signature"/>
    <property type="match status" value="1"/>
</dbReference>
<dbReference type="EMBL" id="UOEE01000209">
    <property type="protein sequence ID" value="VAV95753.1"/>
    <property type="molecule type" value="Genomic_DNA"/>
</dbReference>
<gene>
    <name evidence="5" type="ORF">MNBD_ALPHA06-1504</name>
</gene>
<comment type="subcellular location">
    <subcellularLocation>
        <location evidence="1">Mitochondrion</location>
    </subcellularLocation>
</comment>
<dbReference type="InterPro" id="IPR045179">
    <property type="entry name" value="YgfZ/GcvT"/>
</dbReference>
<evidence type="ECO:0000313" key="5">
    <source>
        <dbReference type="EMBL" id="VAV95753.1"/>
    </source>
</evidence>
<dbReference type="InterPro" id="IPR017703">
    <property type="entry name" value="YgfZ/GCV_T_CS"/>
</dbReference>
<evidence type="ECO:0000256" key="2">
    <source>
        <dbReference type="ARBA" id="ARBA00022946"/>
    </source>
</evidence>
<protein>
    <submittedName>
        <fullName evidence="5">tRNA-modifying protein YgfZ</fullName>
    </submittedName>
</protein>
<dbReference type="PIRSF" id="PIRSF006487">
    <property type="entry name" value="GcvT"/>
    <property type="match status" value="1"/>
</dbReference>
<dbReference type="Pfam" id="PF25455">
    <property type="entry name" value="Beta-barrel_CAF17_C"/>
    <property type="match status" value="1"/>
</dbReference>
<sequence>MKLFTPPSKRSVLQITGKDAPNFLQGMISNDMDLLEQQPAIYAALLTPQGKIISNFFVIKNETGGFWLDCPTGAFATLRKRLSMFRLRADVAFADVSQQLQVGLSASNVGGICFSDPRIEGCGFRALCKPTAISAKKTDRDLTLILPEQDIDFTSGEVFPSDINMDLQNGIAWKKGCYVGQEVVSRMKRRGKIRKRTALVVFDAGTAPIGVEIFAGKTKIGHISSAFEQQALALVRTDRLADATAANIPCHVNDMPVIITLPKEINK</sequence>
<proteinExistence type="predicted"/>
<dbReference type="Gene3D" id="3.30.1360.120">
    <property type="entry name" value="Probable tRNA modification gtpase trme, domain 1"/>
    <property type="match status" value="1"/>
</dbReference>
<reference evidence="5" key="1">
    <citation type="submission" date="2018-06" db="EMBL/GenBank/DDBJ databases">
        <authorList>
            <person name="Zhirakovskaya E."/>
        </authorList>
    </citation>
    <scope>NUCLEOTIDE SEQUENCE</scope>
</reference>
<evidence type="ECO:0000256" key="1">
    <source>
        <dbReference type="ARBA" id="ARBA00004173"/>
    </source>
</evidence>
<dbReference type="PANTHER" id="PTHR22602:SF0">
    <property type="entry name" value="TRANSFERASE CAF17, MITOCHONDRIAL-RELATED"/>
    <property type="match status" value="1"/>
</dbReference>
<dbReference type="InterPro" id="IPR027266">
    <property type="entry name" value="TrmE/GcvT-like"/>
</dbReference>
<dbReference type="AlphaFoldDB" id="A0A3B0SHJ2"/>
<evidence type="ECO:0000259" key="4">
    <source>
        <dbReference type="Pfam" id="PF25455"/>
    </source>
</evidence>
<dbReference type="GO" id="GO:0005739">
    <property type="term" value="C:mitochondrion"/>
    <property type="evidence" value="ECO:0007669"/>
    <property type="project" value="UniProtKB-SubCell"/>
</dbReference>
<dbReference type="Gene3D" id="2.40.30.160">
    <property type="match status" value="1"/>
</dbReference>
<organism evidence="5">
    <name type="scientific">hydrothermal vent metagenome</name>
    <dbReference type="NCBI Taxonomy" id="652676"/>
    <lineage>
        <taxon>unclassified sequences</taxon>
        <taxon>metagenomes</taxon>
        <taxon>ecological metagenomes</taxon>
    </lineage>
</organism>
<name>A0A3B0SHJ2_9ZZZZ</name>
<dbReference type="PANTHER" id="PTHR22602">
    <property type="entry name" value="TRANSFERASE CAF17, MITOCHONDRIAL-RELATED"/>
    <property type="match status" value="1"/>
</dbReference>
<dbReference type="SUPFAM" id="SSF103025">
    <property type="entry name" value="Folate-binding domain"/>
    <property type="match status" value="1"/>
</dbReference>
<evidence type="ECO:0000256" key="3">
    <source>
        <dbReference type="ARBA" id="ARBA00023128"/>
    </source>
</evidence>
<dbReference type="GO" id="GO:0016226">
    <property type="term" value="P:iron-sulfur cluster assembly"/>
    <property type="evidence" value="ECO:0007669"/>
    <property type="project" value="TreeGrafter"/>
</dbReference>
<keyword evidence="2" id="KW-0809">Transit peptide</keyword>
<keyword evidence="3" id="KW-0496">Mitochondrion</keyword>
<dbReference type="InterPro" id="IPR057460">
    <property type="entry name" value="CAF17_C"/>
</dbReference>
<accession>A0A3B0SHJ2</accession>